<feature type="transmembrane region" description="Helical" evidence="1">
    <location>
        <begin position="6"/>
        <end position="24"/>
    </location>
</feature>
<keyword evidence="1" id="KW-0812">Transmembrane</keyword>
<evidence type="ECO:0000313" key="3">
    <source>
        <dbReference type="Proteomes" id="UP001156666"/>
    </source>
</evidence>
<organism evidence="2 3">
    <name type="scientific">Portibacter lacus</name>
    <dbReference type="NCBI Taxonomy" id="1099794"/>
    <lineage>
        <taxon>Bacteria</taxon>
        <taxon>Pseudomonadati</taxon>
        <taxon>Bacteroidota</taxon>
        <taxon>Saprospiria</taxon>
        <taxon>Saprospirales</taxon>
        <taxon>Haliscomenobacteraceae</taxon>
        <taxon>Portibacter</taxon>
    </lineage>
</organism>
<reference evidence="2" key="2">
    <citation type="submission" date="2023-01" db="EMBL/GenBank/DDBJ databases">
        <title>Draft genome sequence of Portibacter lacus strain NBRC 108769.</title>
        <authorList>
            <person name="Sun Q."/>
            <person name="Mori K."/>
        </authorList>
    </citation>
    <scope>NUCLEOTIDE SEQUENCE</scope>
    <source>
        <strain evidence="2">NBRC 108769</strain>
    </source>
</reference>
<feature type="transmembrane region" description="Helical" evidence="1">
    <location>
        <begin position="211"/>
        <end position="229"/>
    </location>
</feature>
<keyword evidence="1" id="KW-0472">Membrane</keyword>
<reference evidence="2" key="1">
    <citation type="journal article" date="2014" name="Int. J. Syst. Evol. Microbiol.">
        <title>Complete genome sequence of Corynebacterium casei LMG S-19264T (=DSM 44701T), isolated from a smear-ripened cheese.</title>
        <authorList>
            <consortium name="US DOE Joint Genome Institute (JGI-PGF)"/>
            <person name="Walter F."/>
            <person name="Albersmeier A."/>
            <person name="Kalinowski J."/>
            <person name="Ruckert C."/>
        </authorList>
    </citation>
    <scope>NUCLEOTIDE SEQUENCE</scope>
    <source>
        <strain evidence="2">NBRC 108769</strain>
    </source>
</reference>
<feature type="transmembrane region" description="Helical" evidence="1">
    <location>
        <begin position="121"/>
        <end position="143"/>
    </location>
</feature>
<comment type="caution">
    <text evidence="2">The sequence shown here is derived from an EMBL/GenBank/DDBJ whole genome shotgun (WGS) entry which is preliminary data.</text>
</comment>
<dbReference type="EMBL" id="BSOH01000001">
    <property type="protein sequence ID" value="GLR15481.1"/>
    <property type="molecule type" value="Genomic_DNA"/>
</dbReference>
<protein>
    <recommendedName>
        <fullName evidence="4">DoxX family protein</fullName>
    </recommendedName>
</protein>
<feature type="transmembrane region" description="Helical" evidence="1">
    <location>
        <begin position="31"/>
        <end position="50"/>
    </location>
</feature>
<name>A0AA37SJ95_9BACT</name>
<sequence length="487" mass="54973">MTLTTILIYVAIAAVILTAIVGFLKKGKVNWVLTFLQNYCGALFIFSGWVKAIDPLGTAYKMEQYFGEFTSVFEPTWFSFLGPLFPFLSEYSVGFSVFMIILEIALGLMLIFGIRRLFTSWVFLGIVIFFTILTGFTFLTGFVPEGVNFFNFGSWAAYTESNMKVTDCGCFGDFVKLKPKTSFFKDVFLLIPAIIFVVAHKKMHQIFNKEIRTGVLAISIIGLFIYSLSNYKWDIPHADFRPFKIGADIATTKAKEMEAAGNVQIIAYKLQSKSDPGKVVELSYDVYMKEFKKYPKAEWTVIDQVKTEPAIEPTKISDFEISSLDGYDAADELLSEEGYSLWIVCHKLKGVNELNKVMVQDTTFDVDTAGVKTIADIQEKEMEAYQMNWDEEYSEKFATAINPFVEAAKKDGVDAHVFIGKFGKDEVLDFKDKVGPDATYYTADDILLKTIVRSNPGVVLVKNGVIVHKWHVKKLPPYLQVKSQFGI</sequence>
<keyword evidence="3" id="KW-1185">Reference proteome</keyword>
<evidence type="ECO:0000313" key="2">
    <source>
        <dbReference type="EMBL" id="GLR15481.1"/>
    </source>
</evidence>
<proteinExistence type="predicted"/>
<accession>A0AA37SJ95</accession>
<evidence type="ECO:0008006" key="4">
    <source>
        <dbReference type="Google" id="ProtNLM"/>
    </source>
</evidence>
<feature type="transmembrane region" description="Helical" evidence="1">
    <location>
        <begin position="91"/>
        <end position="114"/>
    </location>
</feature>
<gene>
    <name evidence="2" type="ORF">GCM10007940_00960</name>
</gene>
<keyword evidence="1" id="KW-1133">Transmembrane helix</keyword>
<evidence type="ECO:0000256" key="1">
    <source>
        <dbReference type="SAM" id="Phobius"/>
    </source>
</evidence>
<dbReference type="RefSeq" id="WP_235292373.1">
    <property type="nucleotide sequence ID" value="NZ_BSOH01000001.1"/>
</dbReference>
<dbReference type="AlphaFoldDB" id="A0AA37SJ95"/>
<feature type="transmembrane region" description="Helical" evidence="1">
    <location>
        <begin position="182"/>
        <end position="199"/>
    </location>
</feature>
<dbReference type="Proteomes" id="UP001156666">
    <property type="component" value="Unassembled WGS sequence"/>
</dbReference>